<feature type="transmembrane region" description="Helical" evidence="7">
    <location>
        <begin position="234"/>
        <end position="254"/>
    </location>
</feature>
<comment type="subcellular location">
    <subcellularLocation>
        <location evidence="1 7">Cell membrane</location>
        <topology evidence="1 7">Multi-pass membrane protein</topology>
    </subcellularLocation>
</comment>
<name>A0ABR5ABJ6_9BACL</name>
<proteinExistence type="inferred from homology"/>
<feature type="transmembrane region" description="Helical" evidence="7">
    <location>
        <begin position="68"/>
        <end position="90"/>
    </location>
</feature>
<evidence type="ECO:0000259" key="8">
    <source>
        <dbReference type="PROSITE" id="PS50928"/>
    </source>
</evidence>
<dbReference type="InterPro" id="IPR000515">
    <property type="entry name" value="MetI-like"/>
</dbReference>
<evidence type="ECO:0000256" key="4">
    <source>
        <dbReference type="ARBA" id="ARBA00022692"/>
    </source>
</evidence>
<dbReference type="CDD" id="cd06261">
    <property type="entry name" value="TM_PBP2"/>
    <property type="match status" value="1"/>
</dbReference>
<feature type="transmembrane region" description="Helical" evidence="7">
    <location>
        <begin position="176"/>
        <end position="201"/>
    </location>
</feature>
<reference evidence="9 10" key="1">
    <citation type="submission" date="2014-12" db="EMBL/GenBank/DDBJ databases">
        <title>Draft genome sequence of Paenibacillus kamchatkensis strain B-2647.</title>
        <authorList>
            <person name="Karlyshev A.V."/>
            <person name="Kudryashova E.B."/>
        </authorList>
    </citation>
    <scope>NUCLEOTIDE SEQUENCE [LARGE SCALE GENOMIC DNA]</scope>
    <source>
        <strain evidence="9 10">VKM B-2647</strain>
    </source>
</reference>
<evidence type="ECO:0000256" key="7">
    <source>
        <dbReference type="RuleBase" id="RU363032"/>
    </source>
</evidence>
<feature type="transmembrane region" description="Helical" evidence="7">
    <location>
        <begin position="99"/>
        <end position="124"/>
    </location>
</feature>
<evidence type="ECO:0000256" key="2">
    <source>
        <dbReference type="ARBA" id="ARBA00022448"/>
    </source>
</evidence>
<dbReference type="Gene3D" id="1.10.3720.10">
    <property type="entry name" value="MetI-like"/>
    <property type="match status" value="1"/>
</dbReference>
<dbReference type="PROSITE" id="PS50928">
    <property type="entry name" value="ABC_TM1"/>
    <property type="match status" value="1"/>
</dbReference>
<gene>
    <name evidence="9" type="ORF">SD70_26540</name>
</gene>
<feature type="transmembrane region" description="Helical" evidence="7">
    <location>
        <begin position="7"/>
        <end position="29"/>
    </location>
</feature>
<evidence type="ECO:0000256" key="6">
    <source>
        <dbReference type="ARBA" id="ARBA00023136"/>
    </source>
</evidence>
<evidence type="ECO:0000256" key="5">
    <source>
        <dbReference type="ARBA" id="ARBA00022989"/>
    </source>
</evidence>
<evidence type="ECO:0000313" key="9">
    <source>
        <dbReference type="EMBL" id="KIL38430.1"/>
    </source>
</evidence>
<feature type="transmembrane region" description="Helical" evidence="7">
    <location>
        <begin position="136"/>
        <end position="155"/>
    </location>
</feature>
<protein>
    <submittedName>
        <fullName evidence="9">Sugar ABC transporter permease</fullName>
    </submittedName>
</protein>
<keyword evidence="10" id="KW-1185">Reference proteome</keyword>
<dbReference type="PANTHER" id="PTHR43744:SF8">
    <property type="entry name" value="SN-GLYCEROL-3-PHOSPHATE TRANSPORT SYSTEM PERMEASE PROTEIN UGPE"/>
    <property type="match status" value="1"/>
</dbReference>
<dbReference type="PANTHER" id="PTHR43744">
    <property type="entry name" value="ABC TRANSPORTER PERMEASE PROTEIN MG189-RELATED-RELATED"/>
    <property type="match status" value="1"/>
</dbReference>
<keyword evidence="6 7" id="KW-0472">Membrane</keyword>
<evidence type="ECO:0000256" key="1">
    <source>
        <dbReference type="ARBA" id="ARBA00004651"/>
    </source>
</evidence>
<dbReference type="InterPro" id="IPR035906">
    <property type="entry name" value="MetI-like_sf"/>
</dbReference>
<keyword evidence="2 7" id="KW-0813">Transport</keyword>
<evidence type="ECO:0000256" key="3">
    <source>
        <dbReference type="ARBA" id="ARBA00022475"/>
    </source>
</evidence>
<dbReference type="EMBL" id="JXAK01000062">
    <property type="protein sequence ID" value="KIL38430.1"/>
    <property type="molecule type" value="Genomic_DNA"/>
</dbReference>
<sequence length="269" mass="30220">MKQTGLFALACILAVVYMFPFVLIVLNSFKSRLNVVANPLGLPKSFSFDNYSGAFKTMSFGTAVVNSLTVTVVSIVLIIVFSSMLAYFLVRWNWKINNFILLMMVCAMIIPFQALMIPFVSIYGKLGVLNSKWALSYFYLGFGLSMATFMYHGFIKGVPLELEEAARIDGASKYRVFWKVVFPLLMPITTTIAILDVLWIWNDFLLPSLILTDKDARTLPLSTFYFFGQYTSDYGSAMAALVLSIVPIIVFYLLMQKHVIKGVMDGAVK</sequence>
<feature type="domain" description="ABC transmembrane type-1" evidence="8">
    <location>
        <begin position="64"/>
        <end position="255"/>
    </location>
</feature>
<organism evidence="9 10">
    <name type="scientific">Gordoniibacillus kamchatkensis</name>
    <dbReference type="NCBI Taxonomy" id="1590651"/>
    <lineage>
        <taxon>Bacteria</taxon>
        <taxon>Bacillati</taxon>
        <taxon>Bacillota</taxon>
        <taxon>Bacilli</taxon>
        <taxon>Bacillales</taxon>
        <taxon>Paenibacillaceae</taxon>
        <taxon>Gordoniibacillus</taxon>
    </lineage>
</organism>
<comment type="caution">
    <text evidence="9">The sequence shown here is derived from an EMBL/GenBank/DDBJ whole genome shotgun (WGS) entry which is preliminary data.</text>
</comment>
<dbReference type="Pfam" id="PF00528">
    <property type="entry name" value="BPD_transp_1"/>
    <property type="match status" value="1"/>
</dbReference>
<accession>A0ABR5ABJ6</accession>
<comment type="similarity">
    <text evidence="7">Belongs to the binding-protein-dependent transport system permease family.</text>
</comment>
<keyword evidence="4 7" id="KW-0812">Transmembrane</keyword>
<dbReference type="SUPFAM" id="SSF161098">
    <property type="entry name" value="MetI-like"/>
    <property type="match status" value="1"/>
</dbReference>
<keyword evidence="5 7" id="KW-1133">Transmembrane helix</keyword>
<dbReference type="Proteomes" id="UP000031967">
    <property type="component" value="Unassembled WGS sequence"/>
</dbReference>
<evidence type="ECO:0000313" key="10">
    <source>
        <dbReference type="Proteomes" id="UP000031967"/>
    </source>
</evidence>
<keyword evidence="3" id="KW-1003">Cell membrane</keyword>